<dbReference type="GO" id="GO:0006272">
    <property type="term" value="P:leading strand elongation"/>
    <property type="evidence" value="ECO:0007669"/>
    <property type="project" value="TreeGrafter"/>
</dbReference>
<dbReference type="GO" id="GO:0006298">
    <property type="term" value="P:mismatch repair"/>
    <property type="evidence" value="ECO:0007669"/>
    <property type="project" value="TreeGrafter"/>
</dbReference>
<evidence type="ECO:0000313" key="8">
    <source>
        <dbReference type="Proteomes" id="UP000276215"/>
    </source>
</evidence>
<sequence>MKTNLEFRLPGILLGLFHARFEQAGLVDAIKDLIQDSDFHCRDSGIALRNMDNSQVAVVVILLEAGGFLPYHCDRRLNLGISLTSLTKIVHYAGDEATLALKANDNPDTFNLVLECLQTGCIIKYDIKSRDIDQEHLEIPKTDYAATITIPSAEFQRICRNLSQLLESVANEASEERIKFSSSGDIGSGSATLRHNSDLTGPIALTISLKYLVNFSKATALSYSVTLSLSSEVPQLVEYKVESGFARFYFAPQIGEEEEKGYLA</sequence>
<dbReference type="Proteomes" id="UP000276215">
    <property type="component" value="Unassembled WGS sequence"/>
</dbReference>
<dbReference type="STRING" id="1336337.A0A3N4ITW0"/>
<gene>
    <name evidence="7" type="ORF">L873DRAFT_1839307</name>
</gene>
<comment type="function">
    <text evidence="3">This protein is an auxiliary protein of DNA polymerase delta and is involved in the control of eukaryotic DNA replication by increasing the polymerase's processivity during elongation of the leading strand.</text>
</comment>
<feature type="domain" description="Proliferating cell nuclear antigen PCNA N-terminal" evidence="5">
    <location>
        <begin position="17"/>
        <end position="135"/>
    </location>
</feature>
<dbReference type="PANTHER" id="PTHR11352:SF0">
    <property type="entry name" value="PROLIFERATING CELL NUCLEAR ANTIGEN"/>
    <property type="match status" value="1"/>
</dbReference>
<evidence type="ECO:0000256" key="4">
    <source>
        <dbReference type="RuleBase" id="RU003671"/>
    </source>
</evidence>
<dbReference type="GO" id="GO:0003677">
    <property type="term" value="F:DNA binding"/>
    <property type="evidence" value="ECO:0007669"/>
    <property type="project" value="UniProtKB-KW"/>
</dbReference>
<dbReference type="InterPro" id="IPR000730">
    <property type="entry name" value="Pr_cel_nuc_antig"/>
</dbReference>
<name>A0A3N4ITW0_9PEZI</name>
<proteinExistence type="inferred from homology"/>
<dbReference type="InterPro" id="IPR022648">
    <property type="entry name" value="Pr_cel_nuc_antig_N"/>
</dbReference>
<comment type="similarity">
    <text evidence="1 4">Belongs to the PCNA family.</text>
</comment>
<feature type="domain" description="Proliferating cell nuclear antigen PCNA C-terminal" evidence="6">
    <location>
        <begin position="139"/>
        <end position="253"/>
    </location>
</feature>
<dbReference type="NCBIfam" id="TIGR00590">
    <property type="entry name" value="pcna"/>
    <property type="match status" value="1"/>
</dbReference>
<dbReference type="Pfam" id="PF02747">
    <property type="entry name" value="PCNA_C"/>
    <property type="match status" value="1"/>
</dbReference>
<dbReference type="OrthoDB" id="534348at2759"/>
<dbReference type="Gene3D" id="3.10.150.10">
    <property type="entry name" value="DNA Polymerase III, subunit A, domain 2"/>
    <property type="match status" value="2"/>
</dbReference>
<organism evidence="7 8">
    <name type="scientific">Choiromyces venosus 120613-1</name>
    <dbReference type="NCBI Taxonomy" id="1336337"/>
    <lineage>
        <taxon>Eukaryota</taxon>
        <taxon>Fungi</taxon>
        <taxon>Dikarya</taxon>
        <taxon>Ascomycota</taxon>
        <taxon>Pezizomycotina</taxon>
        <taxon>Pezizomycetes</taxon>
        <taxon>Pezizales</taxon>
        <taxon>Tuberaceae</taxon>
        <taxon>Choiromyces</taxon>
    </lineage>
</organism>
<dbReference type="Pfam" id="PF00705">
    <property type="entry name" value="PCNA_N"/>
    <property type="match status" value="1"/>
</dbReference>
<dbReference type="InterPro" id="IPR046938">
    <property type="entry name" value="DNA_clamp_sf"/>
</dbReference>
<dbReference type="PRINTS" id="PR00339">
    <property type="entry name" value="PCNACYCLIN"/>
</dbReference>
<evidence type="ECO:0000259" key="5">
    <source>
        <dbReference type="Pfam" id="PF00705"/>
    </source>
</evidence>
<evidence type="ECO:0000256" key="2">
    <source>
        <dbReference type="ARBA" id="ARBA00023125"/>
    </source>
</evidence>
<dbReference type="SUPFAM" id="SSF55979">
    <property type="entry name" value="DNA clamp"/>
    <property type="match status" value="2"/>
</dbReference>
<dbReference type="CDD" id="cd00577">
    <property type="entry name" value="PCNA"/>
    <property type="match status" value="1"/>
</dbReference>
<keyword evidence="3" id="KW-0539">Nucleus</keyword>
<dbReference type="AlphaFoldDB" id="A0A3N4ITW0"/>
<protein>
    <recommendedName>
        <fullName evidence="3">DNA sliding clamp PCNA</fullName>
    </recommendedName>
</protein>
<dbReference type="InterPro" id="IPR022649">
    <property type="entry name" value="Pr_cel_nuc_antig_C"/>
</dbReference>
<accession>A0A3N4ITW0</accession>
<dbReference type="GO" id="GO:0030337">
    <property type="term" value="F:DNA polymerase processivity factor activity"/>
    <property type="evidence" value="ECO:0007669"/>
    <property type="project" value="InterPro"/>
</dbReference>
<evidence type="ECO:0000259" key="6">
    <source>
        <dbReference type="Pfam" id="PF02747"/>
    </source>
</evidence>
<reference evidence="7 8" key="1">
    <citation type="journal article" date="2018" name="Nat. Ecol. Evol.">
        <title>Pezizomycetes genomes reveal the molecular basis of ectomycorrhizal truffle lifestyle.</title>
        <authorList>
            <person name="Murat C."/>
            <person name="Payen T."/>
            <person name="Noel B."/>
            <person name="Kuo A."/>
            <person name="Morin E."/>
            <person name="Chen J."/>
            <person name="Kohler A."/>
            <person name="Krizsan K."/>
            <person name="Balestrini R."/>
            <person name="Da Silva C."/>
            <person name="Montanini B."/>
            <person name="Hainaut M."/>
            <person name="Levati E."/>
            <person name="Barry K.W."/>
            <person name="Belfiori B."/>
            <person name="Cichocki N."/>
            <person name="Clum A."/>
            <person name="Dockter R.B."/>
            <person name="Fauchery L."/>
            <person name="Guy J."/>
            <person name="Iotti M."/>
            <person name="Le Tacon F."/>
            <person name="Lindquist E.A."/>
            <person name="Lipzen A."/>
            <person name="Malagnac F."/>
            <person name="Mello A."/>
            <person name="Molinier V."/>
            <person name="Miyauchi S."/>
            <person name="Poulain J."/>
            <person name="Riccioni C."/>
            <person name="Rubini A."/>
            <person name="Sitrit Y."/>
            <person name="Splivallo R."/>
            <person name="Traeger S."/>
            <person name="Wang M."/>
            <person name="Zifcakova L."/>
            <person name="Wipf D."/>
            <person name="Zambonelli A."/>
            <person name="Paolocci F."/>
            <person name="Nowrousian M."/>
            <person name="Ottonello S."/>
            <person name="Baldrian P."/>
            <person name="Spatafora J.W."/>
            <person name="Henrissat B."/>
            <person name="Nagy L.G."/>
            <person name="Aury J.M."/>
            <person name="Wincker P."/>
            <person name="Grigoriev I.V."/>
            <person name="Bonfante P."/>
            <person name="Martin F.M."/>
        </authorList>
    </citation>
    <scope>NUCLEOTIDE SEQUENCE [LARGE SCALE GENOMIC DNA]</scope>
    <source>
        <strain evidence="7 8">120613-1</strain>
    </source>
</reference>
<dbReference type="GO" id="GO:0006275">
    <property type="term" value="P:regulation of DNA replication"/>
    <property type="evidence" value="ECO:0007669"/>
    <property type="project" value="InterPro"/>
</dbReference>
<keyword evidence="4" id="KW-0235">DNA replication</keyword>
<evidence type="ECO:0000256" key="1">
    <source>
        <dbReference type="ARBA" id="ARBA00010462"/>
    </source>
</evidence>
<dbReference type="GO" id="GO:0019985">
    <property type="term" value="P:translesion synthesis"/>
    <property type="evidence" value="ECO:0007669"/>
    <property type="project" value="TreeGrafter"/>
</dbReference>
<evidence type="ECO:0000256" key="3">
    <source>
        <dbReference type="RuleBase" id="RU000641"/>
    </source>
</evidence>
<evidence type="ECO:0000313" key="7">
    <source>
        <dbReference type="EMBL" id="RPA89205.1"/>
    </source>
</evidence>
<keyword evidence="8" id="KW-1185">Reference proteome</keyword>
<keyword evidence="2 4" id="KW-0238">DNA-binding</keyword>
<dbReference type="EMBL" id="ML120604">
    <property type="protein sequence ID" value="RPA89205.1"/>
    <property type="molecule type" value="Genomic_DNA"/>
</dbReference>
<comment type="subcellular location">
    <subcellularLocation>
        <location evidence="3">Nucleus</location>
    </subcellularLocation>
</comment>
<dbReference type="GO" id="GO:0043626">
    <property type="term" value="C:PCNA complex"/>
    <property type="evidence" value="ECO:0007669"/>
    <property type="project" value="TreeGrafter"/>
</dbReference>
<dbReference type="PANTHER" id="PTHR11352">
    <property type="entry name" value="PROLIFERATING CELL NUCLEAR ANTIGEN"/>
    <property type="match status" value="1"/>
</dbReference>